<evidence type="ECO:0000313" key="3">
    <source>
        <dbReference type="Proteomes" id="UP000288429"/>
    </source>
</evidence>
<dbReference type="EMBL" id="NIZV01000102">
    <property type="protein sequence ID" value="RSM08860.1"/>
    <property type="molecule type" value="Genomic_DNA"/>
</dbReference>
<organism evidence="2 3">
    <name type="scientific">Fusarium ambrosium</name>
    <dbReference type="NCBI Taxonomy" id="131363"/>
    <lineage>
        <taxon>Eukaryota</taxon>
        <taxon>Fungi</taxon>
        <taxon>Dikarya</taxon>
        <taxon>Ascomycota</taxon>
        <taxon>Pezizomycotina</taxon>
        <taxon>Sordariomycetes</taxon>
        <taxon>Hypocreomycetidae</taxon>
        <taxon>Hypocreales</taxon>
        <taxon>Nectriaceae</taxon>
        <taxon>Fusarium</taxon>
        <taxon>Fusarium solani species complex</taxon>
    </lineage>
</organism>
<reference evidence="2 3" key="1">
    <citation type="submission" date="2017-06" db="EMBL/GenBank/DDBJ databases">
        <title>Cmopartive genomic analysis of Ambrosia Fusariam Clade fungi.</title>
        <authorList>
            <person name="Stajich J.E."/>
            <person name="Carrillo J."/>
            <person name="Kijimoto T."/>
            <person name="Eskalen A."/>
            <person name="O'Donnell K."/>
            <person name="Kasson M."/>
        </authorList>
    </citation>
    <scope>NUCLEOTIDE SEQUENCE [LARGE SCALE GENOMIC DNA]</scope>
    <source>
        <strain evidence="2 3">NRRL 20438</strain>
    </source>
</reference>
<dbReference type="AlphaFoldDB" id="A0A428U3G1"/>
<feature type="coiled-coil region" evidence="1">
    <location>
        <begin position="36"/>
        <end position="104"/>
    </location>
</feature>
<accession>A0A428U3G1</accession>
<name>A0A428U3G1_9HYPO</name>
<proteinExistence type="predicted"/>
<evidence type="ECO:0000256" key="1">
    <source>
        <dbReference type="SAM" id="Coils"/>
    </source>
</evidence>
<protein>
    <submittedName>
        <fullName evidence="2">Uncharacterized protein</fullName>
    </submittedName>
</protein>
<keyword evidence="3" id="KW-1185">Reference proteome</keyword>
<gene>
    <name evidence="2" type="ORF">CDV31_007999</name>
</gene>
<sequence>MQSYEDNCSKLSKLLTKHHYFLIRHRSLTENAWKTIMQANDALEKAGKLVEKYKSRTIVRILKDGLGITLRSELKKYEKLKREMEENNSKVESLLQQINEIIESQPELVGGQVTFDTPDMEETTFWECSESSGSGSPSQLSIEDAEREVQTYKSNYWKLNWLIREHDSLLAKHFDLTENIHNTIGQTFQTLRRAEGFVYEHKEKTTTRLWKVLSSPQYRRDYEHWRVYEQLRRVMEENNSKVQCHFREIEDVISSQQPASTDQVDREIPFTEPYDEGVCEFPTLDSRA</sequence>
<dbReference type="Proteomes" id="UP000288429">
    <property type="component" value="Unassembled WGS sequence"/>
</dbReference>
<evidence type="ECO:0000313" key="2">
    <source>
        <dbReference type="EMBL" id="RSM08860.1"/>
    </source>
</evidence>
<comment type="caution">
    <text evidence="2">The sequence shown here is derived from an EMBL/GenBank/DDBJ whole genome shotgun (WGS) entry which is preliminary data.</text>
</comment>
<keyword evidence="1" id="KW-0175">Coiled coil</keyword>